<proteinExistence type="predicted"/>
<feature type="transmembrane region" description="Helical" evidence="7">
    <location>
        <begin position="91"/>
        <end position="110"/>
    </location>
</feature>
<dbReference type="EMBL" id="BAAANL010000001">
    <property type="protein sequence ID" value="GAA1848854.1"/>
    <property type="molecule type" value="Genomic_DNA"/>
</dbReference>
<gene>
    <name evidence="9" type="ORF">GCM10009751_01250</name>
</gene>
<feature type="transmembrane region" description="Helical" evidence="7">
    <location>
        <begin position="241"/>
        <end position="262"/>
    </location>
</feature>
<dbReference type="Proteomes" id="UP001501094">
    <property type="component" value="Unassembled WGS sequence"/>
</dbReference>
<feature type="transmembrane region" description="Helical" evidence="7">
    <location>
        <begin position="364"/>
        <end position="386"/>
    </location>
</feature>
<keyword evidence="3" id="KW-1003">Cell membrane</keyword>
<evidence type="ECO:0000256" key="4">
    <source>
        <dbReference type="ARBA" id="ARBA00022692"/>
    </source>
</evidence>
<evidence type="ECO:0000313" key="10">
    <source>
        <dbReference type="Proteomes" id="UP001501094"/>
    </source>
</evidence>
<dbReference type="Pfam" id="PF07690">
    <property type="entry name" value="MFS_1"/>
    <property type="match status" value="1"/>
</dbReference>
<keyword evidence="10" id="KW-1185">Reference proteome</keyword>
<dbReference type="PANTHER" id="PTHR43266">
    <property type="entry name" value="MACROLIDE-EFFLUX PROTEIN"/>
    <property type="match status" value="1"/>
</dbReference>
<dbReference type="RefSeq" id="WP_344098732.1">
    <property type="nucleotide sequence ID" value="NZ_BAAANL010000001.1"/>
</dbReference>
<organism evidence="9 10">
    <name type="scientific">Myceligenerans crystallogenes</name>
    <dbReference type="NCBI Taxonomy" id="316335"/>
    <lineage>
        <taxon>Bacteria</taxon>
        <taxon>Bacillati</taxon>
        <taxon>Actinomycetota</taxon>
        <taxon>Actinomycetes</taxon>
        <taxon>Micrococcales</taxon>
        <taxon>Promicromonosporaceae</taxon>
        <taxon>Myceligenerans</taxon>
    </lineage>
</organism>
<keyword evidence="4 7" id="KW-0812">Transmembrane</keyword>
<protein>
    <submittedName>
        <fullName evidence="9">MFS transporter</fullName>
    </submittedName>
</protein>
<dbReference type="InterPro" id="IPR036259">
    <property type="entry name" value="MFS_trans_sf"/>
</dbReference>
<keyword evidence="6 7" id="KW-0472">Membrane</keyword>
<evidence type="ECO:0000256" key="7">
    <source>
        <dbReference type="SAM" id="Phobius"/>
    </source>
</evidence>
<evidence type="ECO:0000256" key="3">
    <source>
        <dbReference type="ARBA" id="ARBA00022475"/>
    </source>
</evidence>
<dbReference type="SUPFAM" id="SSF103473">
    <property type="entry name" value="MFS general substrate transporter"/>
    <property type="match status" value="1"/>
</dbReference>
<feature type="transmembrane region" description="Helical" evidence="7">
    <location>
        <begin position="116"/>
        <end position="134"/>
    </location>
</feature>
<accession>A0ABN2N2G4</accession>
<feature type="transmembrane region" description="Helical" evidence="7">
    <location>
        <begin position="282"/>
        <end position="299"/>
    </location>
</feature>
<dbReference type="InterPro" id="IPR011701">
    <property type="entry name" value="MFS"/>
</dbReference>
<feature type="transmembrane region" description="Helical" evidence="7">
    <location>
        <begin position="306"/>
        <end position="322"/>
    </location>
</feature>
<dbReference type="Gene3D" id="1.20.1250.20">
    <property type="entry name" value="MFS general substrate transporter like domains"/>
    <property type="match status" value="1"/>
</dbReference>
<sequence>MSTAENVLTEDVAAGDPREQRRNYRAFLIIWASQLVARLGNGLTAFGLGVHVYQETGTTSSVAAVTMAAFLPGVLLTPFAGVLADRFDRRLLMILGDTFSAVGLVLLLVALSTDVASVPVICLCVGLSSVFTSVMDPAYRATIGDLLTPEQYARAGGLVQLAGAAQYLISPAVAGVLMAAWDIGVVVMIDVATMAVTVGCMLLVWRTIRGTTRGGSAQEGATGSFWSEFRFGVTFMARNRAVTVMMLLITLVTFCMGFLVTLQTPMVLDLSDEETLGTIRSVAAVGMLVASIVISAAGLGTRHRAYLAAGLAGGGVAVLAMGTTPNVWAIGVFTFLFFATLPVLNTSVEVLVRAAIPNETQGRVFGLMGLLSQLGYIVAYGISGLLADHVFNPLLTADGALAETAGQWVGVGASRGIGLMFILVGLMLVAIAVVVYRARSIRTIEQEYARQAAAEANKK</sequence>
<feature type="transmembrane region" description="Helical" evidence="7">
    <location>
        <begin position="417"/>
        <end position="436"/>
    </location>
</feature>
<dbReference type="PANTHER" id="PTHR43266:SF2">
    <property type="entry name" value="MAJOR FACILITATOR SUPERFAMILY (MFS) PROFILE DOMAIN-CONTAINING PROTEIN"/>
    <property type="match status" value="1"/>
</dbReference>
<evidence type="ECO:0000256" key="6">
    <source>
        <dbReference type="ARBA" id="ARBA00023136"/>
    </source>
</evidence>
<feature type="transmembrane region" description="Helical" evidence="7">
    <location>
        <begin position="183"/>
        <end position="205"/>
    </location>
</feature>
<evidence type="ECO:0000256" key="1">
    <source>
        <dbReference type="ARBA" id="ARBA00004651"/>
    </source>
</evidence>
<feature type="transmembrane region" description="Helical" evidence="7">
    <location>
        <begin position="155"/>
        <end position="177"/>
    </location>
</feature>
<evidence type="ECO:0000256" key="2">
    <source>
        <dbReference type="ARBA" id="ARBA00022448"/>
    </source>
</evidence>
<comment type="caution">
    <text evidence="9">The sequence shown here is derived from an EMBL/GenBank/DDBJ whole genome shotgun (WGS) entry which is preliminary data.</text>
</comment>
<feature type="domain" description="Major facilitator superfamily (MFS) profile" evidence="8">
    <location>
        <begin position="26"/>
        <end position="442"/>
    </location>
</feature>
<evidence type="ECO:0000259" key="8">
    <source>
        <dbReference type="PROSITE" id="PS50850"/>
    </source>
</evidence>
<name>A0ABN2N2G4_9MICO</name>
<dbReference type="PROSITE" id="PS50850">
    <property type="entry name" value="MFS"/>
    <property type="match status" value="1"/>
</dbReference>
<keyword evidence="5 7" id="KW-1133">Transmembrane helix</keyword>
<keyword evidence="2" id="KW-0813">Transport</keyword>
<feature type="transmembrane region" description="Helical" evidence="7">
    <location>
        <begin position="62"/>
        <end position="84"/>
    </location>
</feature>
<dbReference type="CDD" id="cd06173">
    <property type="entry name" value="MFS_MefA_like"/>
    <property type="match status" value="1"/>
</dbReference>
<dbReference type="InterPro" id="IPR020846">
    <property type="entry name" value="MFS_dom"/>
</dbReference>
<feature type="transmembrane region" description="Helical" evidence="7">
    <location>
        <begin position="328"/>
        <end position="352"/>
    </location>
</feature>
<reference evidence="9 10" key="1">
    <citation type="journal article" date="2019" name="Int. J. Syst. Evol. Microbiol.">
        <title>The Global Catalogue of Microorganisms (GCM) 10K type strain sequencing project: providing services to taxonomists for standard genome sequencing and annotation.</title>
        <authorList>
            <consortium name="The Broad Institute Genomics Platform"/>
            <consortium name="The Broad Institute Genome Sequencing Center for Infectious Disease"/>
            <person name="Wu L."/>
            <person name="Ma J."/>
        </authorList>
    </citation>
    <scope>NUCLEOTIDE SEQUENCE [LARGE SCALE GENOMIC DNA]</scope>
    <source>
        <strain evidence="9 10">JCM 14326</strain>
    </source>
</reference>
<feature type="transmembrane region" description="Helical" evidence="7">
    <location>
        <begin position="26"/>
        <end position="50"/>
    </location>
</feature>
<comment type="subcellular location">
    <subcellularLocation>
        <location evidence="1">Cell membrane</location>
        <topology evidence="1">Multi-pass membrane protein</topology>
    </subcellularLocation>
</comment>
<evidence type="ECO:0000313" key="9">
    <source>
        <dbReference type="EMBL" id="GAA1848854.1"/>
    </source>
</evidence>
<evidence type="ECO:0000256" key="5">
    <source>
        <dbReference type="ARBA" id="ARBA00022989"/>
    </source>
</evidence>